<accession>A0A0U2TSY4</accession>
<organism evidence="2 3">
    <name type="scientific">Methanobrevibacter millerae</name>
    <dbReference type="NCBI Taxonomy" id="230361"/>
    <lineage>
        <taxon>Archaea</taxon>
        <taxon>Methanobacteriati</taxon>
        <taxon>Methanobacteriota</taxon>
        <taxon>Methanomada group</taxon>
        <taxon>Methanobacteria</taxon>
        <taxon>Methanobacteriales</taxon>
        <taxon>Methanobacteriaceae</taxon>
        <taxon>Methanobrevibacter</taxon>
    </lineage>
</organism>
<dbReference type="PATRIC" id="fig|230361.4.peg.1239"/>
<dbReference type="EMBL" id="CP011266">
    <property type="protein sequence ID" value="ALT68979.1"/>
    <property type="molecule type" value="Genomic_DNA"/>
</dbReference>
<sequence>MRNILFYEGIKILVDGMEYILNNYLEVSKNEPLNAPLAKFIRTELPDQFKESIFNSDNYIIRGSVGMSRWAKVPWIYFLNKKVSSKFIDRYYVSYLFKEDMSGFYLSLMFDVRNYKNVQPEVLSKVSNYIIRFIQKSFPEIKSYAPIILNSHTIRALDYEKANIFSIEYQRDNLPSEIELKKDLKMLLRIYDIISANDIIDSLIEKYSYKTHISNKGFDDNKIMNELNYDVQYLDENVSSLETTKQKKDNEIENYKKNYIKKFDHSFNDKSQLESSNSLNKDNIISENQLDNKKSGINDFNNKIEISEIEFKPNKYYNFKKRSNKFKRLDELLSDDNVEKLEYVRYLEEEDFNTILRNIINTHEEVLKKLIKKNNICFEKLSILEKMFLFSKSFVITKYKRGGVDLGYYKFNEIYIDKREQSDYKKIRTIIHELSHFLFSEILEQILSEILDTYKTDMMEAFIFYILTDVNDFYLIDEYCACTVEGRFVPMGHQDYTSFKNCLEKEHNLNDGDISAYGNTFASHIMFIMESFISEDLIKEINNESSNINYHLNDDVKYETDEYVDWDDFVDMINMMLEYKTNFNTEEVEDIYGYYLEIQKNNN</sequence>
<protein>
    <recommendedName>
        <fullName evidence="1">Type IV methyl-directed restriction enzyme EcoKMcrB subunit DNA-binding domain-containing protein</fullName>
    </recommendedName>
</protein>
<dbReference type="Pfam" id="PF12102">
    <property type="entry name" value="MrcB_N"/>
    <property type="match status" value="1"/>
</dbReference>
<evidence type="ECO:0000259" key="1">
    <source>
        <dbReference type="Pfam" id="PF12102"/>
    </source>
</evidence>
<keyword evidence="3" id="KW-1185">Reference proteome</keyword>
<dbReference type="InterPro" id="IPR021961">
    <property type="entry name" value="McrB_DNA-bd"/>
</dbReference>
<proteinExistence type="predicted"/>
<feature type="domain" description="Type IV methyl-directed restriction enzyme EcoKMcrB subunit DNA-binding" evidence="1">
    <location>
        <begin position="20"/>
        <end position="192"/>
    </location>
</feature>
<dbReference type="AlphaFoldDB" id="A0A0U2TSY4"/>
<dbReference type="Gene3D" id="3.30.920.90">
    <property type="match status" value="1"/>
</dbReference>
<name>A0A0U2TSY4_9EURY</name>
<evidence type="ECO:0000313" key="2">
    <source>
        <dbReference type="EMBL" id="ALT68979.1"/>
    </source>
</evidence>
<dbReference type="OrthoDB" id="78289at2157"/>
<dbReference type="KEGG" id="mmil:sm9_1197"/>
<dbReference type="Proteomes" id="UP000067738">
    <property type="component" value="Chromosome"/>
</dbReference>
<reference evidence="2 3" key="1">
    <citation type="submission" date="2015-04" db="EMBL/GenBank/DDBJ databases">
        <title>The complete genome sequence of the rumen methanogen Methanobrevibacter millerae SM9.</title>
        <authorList>
            <person name="Leahy S.C."/>
            <person name="Kelly W.J."/>
            <person name="Pacheco D.M."/>
            <person name="Li D."/>
            <person name="Altermann E."/>
            <person name="Attwood G.T."/>
        </authorList>
    </citation>
    <scope>NUCLEOTIDE SEQUENCE [LARGE SCALE GENOMIC DNA]</scope>
    <source>
        <strain evidence="2 3">SM9</strain>
    </source>
</reference>
<gene>
    <name evidence="2" type="ORF">sm9_1197</name>
</gene>
<evidence type="ECO:0000313" key="3">
    <source>
        <dbReference type="Proteomes" id="UP000067738"/>
    </source>
</evidence>